<organism evidence="1 2">
    <name type="scientific">Cyclocybe aegerita</name>
    <name type="common">Black poplar mushroom</name>
    <name type="synonym">Agrocybe aegerita</name>
    <dbReference type="NCBI Taxonomy" id="1973307"/>
    <lineage>
        <taxon>Eukaryota</taxon>
        <taxon>Fungi</taxon>
        <taxon>Dikarya</taxon>
        <taxon>Basidiomycota</taxon>
        <taxon>Agaricomycotina</taxon>
        <taxon>Agaricomycetes</taxon>
        <taxon>Agaricomycetidae</taxon>
        <taxon>Agaricales</taxon>
        <taxon>Agaricineae</taxon>
        <taxon>Bolbitiaceae</taxon>
        <taxon>Cyclocybe</taxon>
    </lineage>
</organism>
<dbReference type="AlphaFoldDB" id="A0A8S0XUX9"/>
<gene>
    <name evidence="1" type="ORF">AAE3_LOCUS8469</name>
</gene>
<comment type="caution">
    <text evidence="1">The sequence shown here is derived from an EMBL/GenBank/DDBJ whole genome shotgun (WGS) entry which is preliminary data.</text>
</comment>
<proteinExistence type="predicted"/>
<dbReference type="EMBL" id="CACVBS010000053">
    <property type="protein sequence ID" value="CAA7266271.1"/>
    <property type="molecule type" value="Genomic_DNA"/>
</dbReference>
<dbReference type="InterPro" id="IPR032675">
    <property type="entry name" value="LRR_dom_sf"/>
</dbReference>
<dbReference type="CDD" id="cd09917">
    <property type="entry name" value="F-box_SF"/>
    <property type="match status" value="1"/>
</dbReference>
<accession>A0A8S0XUX9</accession>
<dbReference type="SUPFAM" id="SSF52047">
    <property type="entry name" value="RNI-like"/>
    <property type="match status" value="1"/>
</dbReference>
<evidence type="ECO:0000313" key="2">
    <source>
        <dbReference type="Proteomes" id="UP000467700"/>
    </source>
</evidence>
<dbReference type="Proteomes" id="UP000467700">
    <property type="component" value="Unassembled WGS sequence"/>
</dbReference>
<reference evidence="1 2" key="1">
    <citation type="submission" date="2020-01" db="EMBL/GenBank/DDBJ databases">
        <authorList>
            <person name="Gupta K D."/>
        </authorList>
    </citation>
    <scope>NUCLEOTIDE SEQUENCE [LARGE SCALE GENOMIC DNA]</scope>
</reference>
<dbReference type="Gene3D" id="3.80.10.10">
    <property type="entry name" value="Ribonuclease Inhibitor"/>
    <property type="match status" value="1"/>
</dbReference>
<protein>
    <recommendedName>
        <fullName evidence="3">F-box domain-containing protein</fullName>
    </recommendedName>
</protein>
<evidence type="ECO:0008006" key="3">
    <source>
        <dbReference type="Google" id="ProtNLM"/>
    </source>
</evidence>
<sequence>MVSADNLNLDVLELICSYLSGNDLPSVALVSKSFLAGVIPRLYHTISYRIRQQKGYETGETMSPFASVITHPHLAVHVRNIEIRVVPIVKSCLHPVFVRECREALKICKNLQVFKCTVANAVAILLPSLAHKTRLQEATLYANLTTDQAAMLHKLEKLESLTIEFASWNVVDIMPAWTGSLTKTLTSLALYMINELHEDILKSILTNLPNLRGLHVVGCPKADHTVIFRQIVHTPLVETLSLTTSENTAPLTFPSPPMRHLKHLAFDTRYSMQPSPSPAILGSILAHIRLSAPPLQSFTIKLPERKVVVGDPFISQLVEHYGSTLRRLSFLDCGVSQESIAEICKNCVNLQRLDVSIPMKELLPFTRNLSLSKTLHTIVDVDNHVDHGMRPTLKQENVRYMMSVGSNLRKVVSNHRIWTGRLDPVQGVVVTLEKRRSHSYGSLWFMPRD</sequence>
<evidence type="ECO:0000313" key="1">
    <source>
        <dbReference type="EMBL" id="CAA7266271.1"/>
    </source>
</evidence>
<keyword evidence="2" id="KW-1185">Reference proteome</keyword>
<dbReference type="OrthoDB" id="3005567at2759"/>
<name>A0A8S0XUX9_CYCAE</name>